<comment type="caution">
    <text evidence="3">The sequence shown here is derived from an EMBL/GenBank/DDBJ whole genome shotgun (WGS) entry which is preliminary data.</text>
</comment>
<dbReference type="Pfam" id="PF05729">
    <property type="entry name" value="NACHT"/>
    <property type="match status" value="1"/>
</dbReference>
<dbReference type="InterPro" id="IPR027417">
    <property type="entry name" value="P-loop_NTPase"/>
</dbReference>
<evidence type="ECO:0000259" key="2">
    <source>
        <dbReference type="PROSITE" id="PS50837"/>
    </source>
</evidence>
<gene>
    <name evidence="3" type="ORF">ACF05T_03485</name>
</gene>
<dbReference type="Pfam" id="PF13365">
    <property type="entry name" value="Trypsin_2"/>
    <property type="match status" value="1"/>
</dbReference>
<dbReference type="Proteomes" id="UP001603013">
    <property type="component" value="Unassembled WGS sequence"/>
</dbReference>
<dbReference type="PANTHER" id="PTHR46844:SF1">
    <property type="entry name" value="SLR5058 PROTEIN"/>
    <property type="match status" value="1"/>
</dbReference>
<dbReference type="InterPro" id="IPR007111">
    <property type="entry name" value="NACHT_NTPase"/>
</dbReference>
<evidence type="ECO:0000313" key="4">
    <source>
        <dbReference type="Proteomes" id="UP001603013"/>
    </source>
</evidence>
<dbReference type="EMBL" id="JBIBSM010000002">
    <property type="protein sequence ID" value="MFF8275170.1"/>
    <property type="molecule type" value="Genomic_DNA"/>
</dbReference>
<organism evidence="3 4">
    <name type="scientific">Streptomyces lateritius</name>
    <dbReference type="NCBI Taxonomy" id="67313"/>
    <lineage>
        <taxon>Bacteria</taxon>
        <taxon>Bacillati</taxon>
        <taxon>Actinomycetota</taxon>
        <taxon>Actinomycetes</taxon>
        <taxon>Kitasatosporales</taxon>
        <taxon>Streptomycetaceae</taxon>
        <taxon>Streptomyces</taxon>
    </lineage>
</organism>
<name>A0ABW6Y698_9ACTN</name>
<evidence type="ECO:0000313" key="3">
    <source>
        <dbReference type="EMBL" id="MFF8275170.1"/>
    </source>
</evidence>
<reference evidence="3 4" key="1">
    <citation type="submission" date="2024-10" db="EMBL/GenBank/DDBJ databases">
        <title>The Natural Products Discovery Center: Release of the First 8490 Sequenced Strains for Exploring Actinobacteria Biosynthetic Diversity.</title>
        <authorList>
            <person name="Kalkreuter E."/>
            <person name="Kautsar S.A."/>
            <person name="Yang D."/>
            <person name="Bader C.D."/>
            <person name="Teijaro C.N."/>
            <person name="Fluegel L."/>
            <person name="Davis C.M."/>
            <person name="Simpson J.R."/>
            <person name="Lauterbach L."/>
            <person name="Steele A.D."/>
            <person name="Gui C."/>
            <person name="Meng S."/>
            <person name="Li G."/>
            <person name="Viehrig K."/>
            <person name="Ye F."/>
            <person name="Su P."/>
            <person name="Kiefer A.F."/>
            <person name="Nichols A."/>
            <person name="Cepeda A.J."/>
            <person name="Yan W."/>
            <person name="Fan B."/>
            <person name="Jiang Y."/>
            <person name="Adhikari A."/>
            <person name="Zheng C.-J."/>
            <person name="Schuster L."/>
            <person name="Cowan T.M."/>
            <person name="Smanski M.J."/>
            <person name="Chevrette M.G."/>
            <person name="De Carvalho L.P.S."/>
            <person name="Shen B."/>
        </authorList>
    </citation>
    <scope>NUCLEOTIDE SEQUENCE [LARGE SCALE GENOMIC DNA]</scope>
    <source>
        <strain evidence="3 4">NPDC015755</strain>
    </source>
</reference>
<dbReference type="SUPFAM" id="SSF52047">
    <property type="entry name" value="RNI-like"/>
    <property type="match status" value="1"/>
</dbReference>
<dbReference type="InterPro" id="IPR043504">
    <property type="entry name" value="Peptidase_S1_PA_chymotrypsin"/>
</dbReference>
<accession>A0ABW6Y698</accession>
<dbReference type="SUPFAM" id="SSF52540">
    <property type="entry name" value="P-loop containing nucleoside triphosphate hydrolases"/>
    <property type="match status" value="1"/>
</dbReference>
<dbReference type="PROSITE" id="PS50837">
    <property type="entry name" value="NACHT"/>
    <property type="match status" value="1"/>
</dbReference>
<dbReference type="RefSeq" id="WP_391932924.1">
    <property type="nucleotide sequence ID" value="NZ_JBIBSM010000002.1"/>
</dbReference>
<proteinExistence type="predicted"/>
<dbReference type="Gene3D" id="3.40.50.300">
    <property type="entry name" value="P-loop containing nucleotide triphosphate hydrolases"/>
    <property type="match status" value="1"/>
</dbReference>
<evidence type="ECO:0000256" key="1">
    <source>
        <dbReference type="SAM" id="MobiDB-lite"/>
    </source>
</evidence>
<dbReference type="SUPFAM" id="SSF50494">
    <property type="entry name" value="Trypsin-like serine proteases"/>
    <property type="match status" value="1"/>
</dbReference>
<dbReference type="PANTHER" id="PTHR46844">
    <property type="entry name" value="SLR5058 PROTEIN"/>
    <property type="match status" value="1"/>
</dbReference>
<feature type="domain" description="NACHT" evidence="2">
    <location>
        <begin position="297"/>
        <end position="633"/>
    </location>
</feature>
<sequence length="970" mass="104993">MTRRPPGRGVVAVHSQRSGQQGSGVLLTDDTVLTCAHVLEAGFSAWASVPGRRDRVLCRVVWSDQQLDAALLQAPESLIPGTVTTLNTTTVRLGTIATERPLPDCEIVGFPRVQRYDEGRRLESDQYTGTVLPLAGLIRRTMVLELDRASVTERDDGASPLAGLSGAPVFAGSGLLGIVKEVPRGRGHQRVECVPLSAIVAGSGFTGAFVAATGGLPPALTAHTRHTSEDSPYEEEYAEALGAAYRRTKVFGLDELGRRASEWDLDTAYLSLEAATAKESGRAPVPQRVDDLLATRPRVLLRGDAGAGKTTLVWWLAAHAAAGTLGPNLAELNGLVPFVVPLRSLRARGAGFPSPAELPAAAGLVVDAAPAGWAGRVLAAGRGLLLVDGLDEVPPEDREAAHAWLSGLLARHPRTRCVATVRPLAVEPDWLGAEHFEELTLLPMRDQDVEAFVSAWHDAARLDGEDPEALRSLERDLLQQFRHNPSLSELARTPLLCAVICALHRLREGFLPETRWALYDSALQMLLGARDDRRRIDAPDGIRMSVEEHRQLLQRLAAWLVRGGQTEFTREQALHQLGRVLPGMPRVQAQGTTADVLTHLLNRSGLLQERTDDVFQFAHRTFQDFLAAKEFVEDDLLSELLRHAHEQQWHDVLLLAAGHCSRRELPALVEGLLAAGSVTRKRDVKTTLYVLAALCAQHAAWLSETLHGRVRKAVTSVVPPLNREQVTQLARLGEYVLPLLPEPGGNPRSAGKVVELISSIGGARALPPAEAYARAGLAEAIALHWEQFPTEEFADRVLSHLPPEGSLFLSRRDQLAVLGRLPQRRIAVAGGFSPAELVEGLGGRTLRDLTLAADPSLTGLDVLRHLDVRGLRYLSVQFCANLTDLRALTGLGALEELFLCSVPAGRPALEAVSGAPALRQLRLRDPQLDDGRLDLSPLHAVPGLNVIVSGVPRKNVLGRTAFGDRLLLEP</sequence>
<protein>
    <submittedName>
        <fullName evidence="3">NACHT domain-containing protein</fullName>
    </submittedName>
</protein>
<keyword evidence="4" id="KW-1185">Reference proteome</keyword>
<dbReference type="Gene3D" id="2.40.10.10">
    <property type="entry name" value="Trypsin-like serine proteases"/>
    <property type="match status" value="1"/>
</dbReference>
<feature type="region of interest" description="Disordered" evidence="1">
    <location>
        <begin position="1"/>
        <end position="23"/>
    </location>
</feature>
<dbReference type="InterPro" id="IPR009003">
    <property type="entry name" value="Peptidase_S1_PA"/>
</dbReference>